<organism evidence="3">
    <name type="scientific">Candidatus Saccharicenans subterraneus</name>
    <dbReference type="NCBI Taxonomy" id="2508984"/>
    <lineage>
        <taxon>Bacteria</taxon>
        <taxon>Candidatus Aminicenantota</taxon>
        <taxon>Candidatus Aminicenantia</taxon>
        <taxon>Candidatus Aminicenantales</taxon>
        <taxon>Candidatus Saccharicenantaceae</taxon>
        <taxon>Candidatus Saccharicenans</taxon>
    </lineage>
</organism>
<dbReference type="Pfam" id="PF13490">
    <property type="entry name" value="zf-HC2"/>
    <property type="match status" value="1"/>
</dbReference>
<keyword evidence="1" id="KW-0472">Membrane</keyword>
<evidence type="ECO:0000256" key="1">
    <source>
        <dbReference type="SAM" id="Phobius"/>
    </source>
</evidence>
<evidence type="ECO:0000259" key="2">
    <source>
        <dbReference type="Pfam" id="PF13490"/>
    </source>
</evidence>
<accession>A0A3E2BMI7</accession>
<comment type="caution">
    <text evidence="3">The sequence shown here is derived from an EMBL/GenBank/DDBJ whole genome shotgun (WGS) entry which is preliminary data.</text>
</comment>
<name>A0A3E2BMI7_9BACT</name>
<dbReference type="InterPro" id="IPR027383">
    <property type="entry name" value="Znf_put"/>
</dbReference>
<dbReference type="Proteomes" id="UP000257323">
    <property type="component" value="Unassembled WGS sequence"/>
</dbReference>
<protein>
    <recommendedName>
        <fullName evidence="2">Putative zinc-finger domain-containing protein</fullName>
    </recommendedName>
</protein>
<proteinExistence type="predicted"/>
<dbReference type="AlphaFoldDB" id="A0A3E2BMI7"/>
<keyword evidence="1" id="KW-0812">Transmembrane</keyword>
<feature type="transmembrane region" description="Helical" evidence="1">
    <location>
        <begin position="89"/>
        <end position="110"/>
    </location>
</feature>
<keyword evidence="1" id="KW-1133">Transmembrane helix</keyword>
<reference evidence="3" key="1">
    <citation type="submission" date="2018-08" db="EMBL/GenBank/DDBJ databases">
        <title>Genome analysis of the thermophilic bacterium of the candidate phylum Aminicenantes from deep subsurface aquifer revealed its physiology and ecological role.</title>
        <authorList>
            <person name="Kadnikov V.V."/>
            <person name="Mardanov A.V."/>
            <person name="Beletsky A.V."/>
            <person name="Karnachuk O.V."/>
            <person name="Ravin N.V."/>
        </authorList>
    </citation>
    <scope>NUCLEOTIDE SEQUENCE [LARGE SCALE GENOMIC DNA]</scope>
    <source>
        <strain evidence="3">BY38</strain>
    </source>
</reference>
<evidence type="ECO:0000313" key="3">
    <source>
        <dbReference type="EMBL" id="RFT15938.1"/>
    </source>
</evidence>
<dbReference type="Gene3D" id="1.10.10.1320">
    <property type="entry name" value="Anti-sigma factor, zinc-finger domain"/>
    <property type="match status" value="1"/>
</dbReference>
<gene>
    <name evidence="3" type="ORF">OP8BY_2336</name>
</gene>
<sequence length="200" mass="22872">MKCTHYQKLISDRMDGSLSPASQKKLETHLKTCRACRLYEEELKGIEAEIRKLPAVEPENLAVLEGELRERLVRVEAEKRTHKPRSWGLKLAPALAAGAFLVMVALYLLVFNRPAERDQNLDLASLMSFEDSYLALTQTLNSDERLNEVYNEEILNSIFEEVKDLNLEELTYPEDYQEQTIDNDVNINLLTEKSGLSEGL</sequence>
<dbReference type="InterPro" id="IPR041916">
    <property type="entry name" value="Anti_sigma_zinc_sf"/>
</dbReference>
<feature type="domain" description="Putative zinc-finger" evidence="2">
    <location>
        <begin position="3"/>
        <end position="37"/>
    </location>
</feature>
<dbReference type="EMBL" id="QUAH01000006">
    <property type="protein sequence ID" value="RFT15938.1"/>
    <property type="molecule type" value="Genomic_DNA"/>
</dbReference>